<evidence type="ECO:0000256" key="1">
    <source>
        <dbReference type="ARBA" id="ARBA00004167"/>
    </source>
</evidence>
<dbReference type="EMBL" id="JBFOLK010000008">
    <property type="protein sequence ID" value="KAL2491644.1"/>
    <property type="molecule type" value="Genomic_DNA"/>
</dbReference>
<evidence type="ECO:0000256" key="9">
    <source>
        <dbReference type="PROSITE-ProRule" id="PRU00175"/>
    </source>
</evidence>
<dbReference type="PROSITE" id="PS50089">
    <property type="entry name" value="ZF_RING_2"/>
    <property type="match status" value="1"/>
</dbReference>
<evidence type="ECO:0000313" key="12">
    <source>
        <dbReference type="EMBL" id="KAL2491644.1"/>
    </source>
</evidence>
<evidence type="ECO:0000256" key="10">
    <source>
        <dbReference type="SAM" id="Phobius"/>
    </source>
</evidence>
<keyword evidence="5" id="KW-0862">Zinc</keyword>
<protein>
    <submittedName>
        <fullName evidence="12">RING-type domain-containing protein</fullName>
    </submittedName>
</protein>
<dbReference type="PANTHER" id="PTHR47168:SF5">
    <property type="entry name" value="RING-TYPE DOMAIN-CONTAINING PROTEIN"/>
    <property type="match status" value="1"/>
</dbReference>
<dbReference type="GO" id="GO:0016020">
    <property type="term" value="C:membrane"/>
    <property type="evidence" value="ECO:0007669"/>
    <property type="project" value="UniProtKB-SubCell"/>
</dbReference>
<feature type="transmembrane region" description="Helical" evidence="10">
    <location>
        <begin position="72"/>
        <end position="97"/>
    </location>
</feature>
<feature type="transmembrane region" description="Helical" evidence="10">
    <location>
        <begin position="192"/>
        <end position="211"/>
    </location>
</feature>
<keyword evidence="6 10" id="KW-1133">Transmembrane helix</keyword>
<dbReference type="Proteomes" id="UP001604336">
    <property type="component" value="Unassembled WGS sequence"/>
</dbReference>
<keyword evidence="8" id="KW-1015">Disulfide bond</keyword>
<evidence type="ECO:0000256" key="6">
    <source>
        <dbReference type="ARBA" id="ARBA00022989"/>
    </source>
</evidence>
<feature type="transmembrane region" description="Helical" evidence="10">
    <location>
        <begin position="223"/>
        <end position="247"/>
    </location>
</feature>
<dbReference type="PANTHER" id="PTHR47168">
    <property type="entry name" value="RING ZINC FINGER DOMAIN SUPERFAMILY PROTEIN-RELATED"/>
    <property type="match status" value="1"/>
</dbReference>
<keyword evidence="2 10" id="KW-0812">Transmembrane</keyword>
<keyword evidence="7 10" id="KW-0472">Membrane</keyword>
<keyword evidence="13" id="KW-1185">Reference proteome</keyword>
<evidence type="ECO:0000259" key="11">
    <source>
        <dbReference type="PROSITE" id="PS50089"/>
    </source>
</evidence>
<accession>A0ABD1RT94</accession>
<dbReference type="Pfam" id="PF13639">
    <property type="entry name" value="zf-RING_2"/>
    <property type="match status" value="1"/>
</dbReference>
<name>A0ABD1RT94_9LAMI</name>
<evidence type="ECO:0000256" key="2">
    <source>
        <dbReference type="ARBA" id="ARBA00022692"/>
    </source>
</evidence>
<proteinExistence type="predicted"/>
<feature type="domain" description="RING-type" evidence="11">
    <location>
        <begin position="126"/>
        <end position="168"/>
    </location>
</feature>
<organism evidence="12 13">
    <name type="scientific">Abeliophyllum distichum</name>
    <dbReference type="NCBI Taxonomy" id="126358"/>
    <lineage>
        <taxon>Eukaryota</taxon>
        <taxon>Viridiplantae</taxon>
        <taxon>Streptophyta</taxon>
        <taxon>Embryophyta</taxon>
        <taxon>Tracheophyta</taxon>
        <taxon>Spermatophyta</taxon>
        <taxon>Magnoliopsida</taxon>
        <taxon>eudicotyledons</taxon>
        <taxon>Gunneridae</taxon>
        <taxon>Pentapetalae</taxon>
        <taxon>asterids</taxon>
        <taxon>lamiids</taxon>
        <taxon>Lamiales</taxon>
        <taxon>Oleaceae</taxon>
        <taxon>Forsythieae</taxon>
        <taxon>Abeliophyllum</taxon>
    </lineage>
</organism>
<evidence type="ECO:0000313" key="13">
    <source>
        <dbReference type="Proteomes" id="UP001604336"/>
    </source>
</evidence>
<dbReference type="InterPro" id="IPR051653">
    <property type="entry name" value="E3_ligase_sorting_rcpt"/>
</dbReference>
<feature type="transmembrane region" description="Helical" evidence="10">
    <location>
        <begin position="268"/>
        <end position="294"/>
    </location>
</feature>
<dbReference type="GO" id="GO:0008270">
    <property type="term" value="F:zinc ion binding"/>
    <property type="evidence" value="ECO:0007669"/>
    <property type="project" value="UniProtKB-KW"/>
</dbReference>
<dbReference type="SUPFAM" id="SSF57850">
    <property type="entry name" value="RING/U-box"/>
    <property type="match status" value="1"/>
</dbReference>
<dbReference type="InterPro" id="IPR013083">
    <property type="entry name" value="Znf_RING/FYVE/PHD"/>
</dbReference>
<keyword evidence="4 9" id="KW-0863">Zinc-finger</keyword>
<evidence type="ECO:0000256" key="3">
    <source>
        <dbReference type="ARBA" id="ARBA00022723"/>
    </source>
</evidence>
<evidence type="ECO:0000256" key="4">
    <source>
        <dbReference type="ARBA" id="ARBA00022771"/>
    </source>
</evidence>
<evidence type="ECO:0000256" key="8">
    <source>
        <dbReference type="ARBA" id="ARBA00023157"/>
    </source>
</evidence>
<comment type="caution">
    <text evidence="12">The sequence shown here is derived from an EMBL/GenBank/DDBJ whole genome shotgun (WGS) entry which is preliminary data.</text>
</comment>
<gene>
    <name evidence="12" type="ORF">Adt_27272</name>
</gene>
<evidence type="ECO:0000256" key="7">
    <source>
        <dbReference type="ARBA" id="ARBA00023136"/>
    </source>
</evidence>
<reference evidence="13" key="1">
    <citation type="submission" date="2024-07" db="EMBL/GenBank/DDBJ databases">
        <title>Two chromosome-level genome assemblies of Korean endemic species Abeliophyllum distichum and Forsythia ovata (Oleaceae).</title>
        <authorList>
            <person name="Jang H."/>
        </authorList>
    </citation>
    <scope>NUCLEOTIDE SEQUENCE [LARGE SCALE GENOMIC DNA]</scope>
</reference>
<dbReference type="InterPro" id="IPR001841">
    <property type="entry name" value="Znf_RING"/>
</dbReference>
<sequence>MGAFTAFGNVVSTGNITLSLEAPWVNVFGKCGGFYAAEHLDTSCPLTNNIESKQNDTKELVISISSTELLKLIINFHLVLVIAVSLFFLNIFFLGMWRGMHDDLDKAMPSLIFSTVEDDISTSSTCAVCFEDYNVGEKLRVLPCHHKFHASCVDTWLISRRPICPICELDISQYLNKKATIKKTKDNLEIKAVSLLTHYVRLQAFFLYAIWVVPSKHLCHTRWFIFILTLIASVRAVYVLLPVALELKKKYDEILDTMRPIAGRIVPYIKIWCFCMGTANMGLVICYAVLMLYATWTLPCSGI</sequence>
<comment type="subcellular location">
    <subcellularLocation>
        <location evidence="1">Membrane</location>
        <topology evidence="1">Single-pass membrane protein</topology>
    </subcellularLocation>
</comment>
<dbReference type="Gene3D" id="3.30.40.10">
    <property type="entry name" value="Zinc/RING finger domain, C3HC4 (zinc finger)"/>
    <property type="match status" value="1"/>
</dbReference>
<evidence type="ECO:0000256" key="5">
    <source>
        <dbReference type="ARBA" id="ARBA00022833"/>
    </source>
</evidence>
<dbReference type="AlphaFoldDB" id="A0ABD1RT94"/>
<keyword evidence="3" id="KW-0479">Metal-binding</keyword>
<dbReference type="SMART" id="SM00184">
    <property type="entry name" value="RING"/>
    <property type="match status" value="1"/>
</dbReference>